<name>A0A9D7SYB0_9BACT</name>
<evidence type="ECO:0000259" key="10">
    <source>
        <dbReference type="PROSITE" id="PS50893"/>
    </source>
</evidence>
<dbReference type="SUPFAM" id="SSF52540">
    <property type="entry name" value="P-loop containing nucleoside triphosphate hydrolases"/>
    <property type="match status" value="1"/>
</dbReference>
<keyword evidence="4 9" id="KW-0812">Transmembrane</keyword>
<feature type="transmembrane region" description="Helical" evidence="9">
    <location>
        <begin position="12"/>
        <end position="31"/>
    </location>
</feature>
<reference evidence="12 13" key="1">
    <citation type="submission" date="2020-10" db="EMBL/GenBank/DDBJ databases">
        <title>Connecting structure to function with the recovery of over 1000 high-quality activated sludge metagenome-assembled genomes encoding full-length rRNA genes using long-read sequencing.</title>
        <authorList>
            <person name="Singleton C.M."/>
            <person name="Petriglieri F."/>
            <person name="Kristensen J.M."/>
            <person name="Kirkegaard R.H."/>
            <person name="Michaelsen T.Y."/>
            <person name="Andersen M.H."/>
            <person name="Karst S.M."/>
            <person name="Dueholm M.S."/>
            <person name="Nielsen P.H."/>
            <person name="Albertsen M."/>
        </authorList>
    </citation>
    <scope>NUCLEOTIDE SEQUENCE [LARGE SCALE GENOMIC DNA]</scope>
    <source>
        <strain evidence="12">Ribe_18-Q3-R11-54_MAXAC.273</strain>
    </source>
</reference>
<feature type="domain" description="ABC transporter" evidence="10">
    <location>
        <begin position="350"/>
        <end position="585"/>
    </location>
</feature>
<evidence type="ECO:0000256" key="7">
    <source>
        <dbReference type="ARBA" id="ARBA00022989"/>
    </source>
</evidence>
<comment type="caution">
    <text evidence="12">The sequence shown here is derived from an EMBL/GenBank/DDBJ whole genome shotgun (WGS) entry which is preliminary data.</text>
</comment>
<dbReference type="AlphaFoldDB" id="A0A9D7SYB0"/>
<evidence type="ECO:0000256" key="1">
    <source>
        <dbReference type="ARBA" id="ARBA00004651"/>
    </source>
</evidence>
<dbReference type="PANTHER" id="PTHR43394">
    <property type="entry name" value="ATP-DEPENDENT PERMEASE MDL1, MITOCHONDRIAL"/>
    <property type="match status" value="1"/>
</dbReference>
<evidence type="ECO:0000256" key="9">
    <source>
        <dbReference type="SAM" id="Phobius"/>
    </source>
</evidence>
<evidence type="ECO:0000259" key="11">
    <source>
        <dbReference type="PROSITE" id="PS50929"/>
    </source>
</evidence>
<dbReference type="InterPro" id="IPR003593">
    <property type="entry name" value="AAA+_ATPase"/>
</dbReference>
<dbReference type="InterPro" id="IPR003439">
    <property type="entry name" value="ABC_transporter-like_ATP-bd"/>
</dbReference>
<comment type="subcellular location">
    <subcellularLocation>
        <location evidence="1">Cell membrane</location>
        <topology evidence="1">Multi-pass membrane protein</topology>
    </subcellularLocation>
</comment>
<keyword evidence="7 9" id="KW-1133">Transmembrane helix</keyword>
<dbReference type="Gene3D" id="3.40.50.300">
    <property type="entry name" value="P-loop containing nucleotide triphosphate hydrolases"/>
    <property type="match status" value="1"/>
</dbReference>
<feature type="transmembrane region" description="Helical" evidence="9">
    <location>
        <begin position="150"/>
        <end position="169"/>
    </location>
</feature>
<evidence type="ECO:0000256" key="4">
    <source>
        <dbReference type="ARBA" id="ARBA00022692"/>
    </source>
</evidence>
<keyword evidence="8 9" id="KW-0472">Membrane</keyword>
<feature type="transmembrane region" description="Helical" evidence="9">
    <location>
        <begin position="258"/>
        <end position="283"/>
    </location>
</feature>
<dbReference type="PROSITE" id="PS00211">
    <property type="entry name" value="ABC_TRANSPORTER_1"/>
    <property type="match status" value="1"/>
</dbReference>
<evidence type="ECO:0000256" key="5">
    <source>
        <dbReference type="ARBA" id="ARBA00022741"/>
    </source>
</evidence>
<dbReference type="InterPro" id="IPR011527">
    <property type="entry name" value="ABC1_TM_dom"/>
</dbReference>
<dbReference type="Pfam" id="PF00005">
    <property type="entry name" value="ABC_tran"/>
    <property type="match status" value="1"/>
</dbReference>
<dbReference type="PROSITE" id="PS50893">
    <property type="entry name" value="ABC_TRANSPORTER_2"/>
    <property type="match status" value="1"/>
</dbReference>
<gene>
    <name evidence="12" type="ORF">IPP15_19080</name>
</gene>
<organism evidence="12 13">
    <name type="scientific">Candidatus Opimibacter skivensis</name>
    <dbReference type="NCBI Taxonomy" id="2982028"/>
    <lineage>
        <taxon>Bacteria</taxon>
        <taxon>Pseudomonadati</taxon>
        <taxon>Bacteroidota</taxon>
        <taxon>Saprospiria</taxon>
        <taxon>Saprospirales</taxon>
        <taxon>Saprospiraceae</taxon>
        <taxon>Candidatus Opimibacter</taxon>
    </lineage>
</organism>
<dbReference type="GO" id="GO:0015421">
    <property type="term" value="F:ABC-type oligopeptide transporter activity"/>
    <property type="evidence" value="ECO:0007669"/>
    <property type="project" value="TreeGrafter"/>
</dbReference>
<dbReference type="PANTHER" id="PTHR43394:SF1">
    <property type="entry name" value="ATP-BINDING CASSETTE SUB-FAMILY B MEMBER 10, MITOCHONDRIAL"/>
    <property type="match status" value="1"/>
</dbReference>
<evidence type="ECO:0000256" key="6">
    <source>
        <dbReference type="ARBA" id="ARBA00022840"/>
    </source>
</evidence>
<proteinExistence type="predicted"/>
<evidence type="ECO:0000256" key="8">
    <source>
        <dbReference type="ARBA" id="ARBA00023136"/>
    </source>
</evidence>
<dbReference type="SUPFAM" id="SSF90123">
    <property type="entry name" value="ABC transporter transmembrane region"/>
    <property type="match status" value="1"/>
</dbReference>
<dbReference type="InterPro" id="IPR017871">
    <property type="entry name" value="ABC_transporter-like_CS"/>
</dbReference>
<evidence type="ECO:0000256" key="2">
    <source>
        <dbReference type="ARBA" id="ARBA00022448"/>
    </source>
</evidence>
<dbReference type="CDD" id="cd18541">
    <property type="entry name" value="ABC_6TM_TmrB_like"/>
    <property type="match status" value="1"/>
</dbReference>
<dbReference type="GO" id="GO:0005524">
    <property type="term" value="F:ATP binding"/>
    <property type="evidence" value="ECO:0007669"/>
    <property type="project" value="UniProtKB-KW"/>
</dbReference>
<protein>
    <submittedName>
        <fullName evidence="12">ABC transporter ATP-binding protein</fullName>
    </submittedName>
</protein>
<dbReference type="GO" id="GO:0005886">
    <property type="term" value="C:plasma membrane"/>
    <property type="evidence" value="ECO:0007669"/>
    <property type="project" value="UniProtKB-SubCell"/>
</dbReference>
<dbReference type="FunFam" id="3.40.50.300:FF:000221">
    <property type="entry name" value="Multidrug ABC transporter ATP-binding protein"/>
    <property type="match status" value="1"/>
</dbReference>
<keyword evidence="2" id="KW-0813">Transport</keyword>
<dbReference type="Gene3D" id="1.20.1560.10">
    <property type="entry name" value="ABC transporter type 1, transmembrane domain"/>
    <property type="match status" value="1"/>
</dbReference>
<dbReference type="PROSITE" id="PS50929">
    <property type="entry name" value="ABC_TM1F"/>
    <property type="match status" value="1"/>
</dbReference>
<dbReference type="SMART" id="SM00382">
    <property type="entry name" value="AAA"/>
    <property type="match status" value="1"/>
</dbReference>
<feature type="transmembrane region" description="Helical" evidence="9">
    <location>
        <begin position="71"/>
        <end position="92"/>
    </location>
</feature>
<dbReference type="Proteomes" id="UP000808337">
    <property type="component" value="Unassembled WGS sequence"/>
</dbReference>
<keyword evidence="6 12" id="KW-0067">ATP-binding</keyword>
<dbReference type="InterPro" id="IPR036640">
    <property type="entry name" value="ABC1_TM_sf"/>
</dbReference>
<accession>A0A9D7SYB0</accession>
<dbReference type="InterPro" id="IPR039421">
    <property type="entry name" value="Type_1_exporter"/>
</dbReference>
<keyword evidence="3" id="KW-1003">Cell membrane</keyword>
<keyword evidence="5" id="KW-0547">Nucleotide-binding</keyword>
<evidence type="ECO:0000313" key="12">
    <source>
        <dbReference type="EMBL" id="MBK9984441.1"/>
    </source>
</evidence>
<feature type="domain" description="ABC transmembrane type-1" evidence="11">
    <location>
        <begin position="19"/>
        <end position="318"/>
    </location>
</feature>
<sequence length="596" mass="67647">MQHLKSLNKYFWKYKYHLLLGIIFVAAGNYFRAWQPQVVREALDYVLTQLKLYNAADASGKEVIMHTLSPALLRFGGLVLLLALVMGIFMYFMRQTIIVMSRLIEYDQRKEIYDHYQFLDKSFYRRNNTGDMMSRITEDVNKVRMYLGPALLYGINLVTLFIMVVYAMLKVDVRLTIYSLLPLPILSLSIYYVSQFVQKRSQAIQVKLSRLTGIVQEVFSGIRVVKSYTQEKAFGKHFADESEDYRLKNMSLGLIEAMFVPLMMVLIGLSTILVIYVGGLQVFDGRITTGNIAEFVIYINMLTWPVTAIGWIASIIQQANVSQGRINEFMNSQPSIVNQGSYKGAVKGELVFDHVSFTYPDTGIKAIDDVSFTIHPGQKIAIIGRTAAGKTTLADLILRMYDPTKGRILLDGTSLKDFDLVSLRDQIAYVPQDVFLFSDTISANIRFGAVDASQNDVEQFAKFAAVYEDIDSLPDKFETRIGERGITLSGGQKQRISIARALIREPQLVILDDCLSAVDTQTEHTIVDFLNRELAQKTAIMITHRIVGMLEYDKVLVIDKGKLIEEGTHDELIQKQGLYYELWQQQLVSSMEEEGV</sequence>
<dbReference type="Pfam" id="PF00664">
    <property type="entry name" value="ABC_membrane"/>
    <property type="match status" value="1"/>
</dbReference>
<evidence type="ECO:0000313" key="13">
    <source>
        <dbReference type="Proteomes" id="UP000808337"/>
    </source>
</evidence>
<dbReference type="GO" id="GO:0016887">
    <property type="term" value="F:ATP hydrolysis activity"/>
    <property type="evidence" value="ECO:0007669"/>
    <property type="project" value="InterPro"/>
</dbReference>
<dbReference type="InterPro" id="IPR027417">
    <property type="entry name" value="P-loop_NTPase"/>
</dbReference>
<dbReference type="EMBL" id="JADKGY010000029">
    <property type="protein sequence ID" value="MBK9984441.1"/>
    <property type="molecule type" value="Genomic_DNA"/>
</dbReference>
<evidence type="ECO:0000256" key="3">
    <source>
        <dbReference type="ARBA" id="ARBA00022475"/>
    </source>
</evidence>
<feature type="transmembrane region" description="Helical" evidence="9">
    <location>
        <begin position="175"/>
        <end position="193"/>
    </location>
</feature>
<feature type="transmembrane region" description="Helical" evidence="9">
    <location>
        <begin position="295"/>
        <end position="316"/>
    </location>
</feature>